<evidence type="ECO:0000313" key="4">
    <source>
        <dbReference type="Proteomes" id="UP000177515"/>
    </source>
</evidence>
<feature type="region of interest" description="Disordered" evidence="1">
    <location>
        <begin position="1"/>
        <end position="20"/>
    </location>
</feature>
<evidence type="ECO:0008006" key="5">
    <source>
        <dbReference type="Google" id="ProtNLM"/>
    </source>
</evidence>
<sequence length="352" mass="37629">MARTRADAATAPRARPTGPAPAALRRWTAMRLRRRRAPLDGVVTLDRRHLYILPTRSGAGFAVLLAAMLLTALNYNISLGFALTFVLGGIAMGSMWQAYRNLLDLAVGAVAAEPAFAGDAATFRVRLRNAGTMPRYSVALQAARGPVLADGGEFLAAEADAVLALRLDAPQRGWLALPRLTVSSRFPLALFRVWSHADLPLAALVYPAPETGAPPPPWTAPDTGDESAARSGDDGIDQLRRYRNGDPLHRIAWKHSARTGSWLTRTGGNEDRPACWLAWQDMPASLDEEARLSRLCAWVLAADESVRFGLRLPGVEIPPGSGAAQRRACLEALALWPDGRGAGGAAAAEAVP</sequence>
<keyword evidence="2" id="KW-0472">Membrane</keyword>
<feature type="compositionally biased region" description="Low complexity" evidence="1">
    <location>
        <begin position="7"/>
        <end position="20"/>
    </location>
</feature>
<feature type="compositionally biased region" description="Basic and acidic residues" evidence="1">
    <location>
        <begin position="227"/>
        <end position="236"/>
    </location>
</feature>
<dbReference type="Proteomes" id="UP000177515">
    <property type="component" value="Chromosome 2"/>
</dbReference>
<evidence type="ECO:0000313" key="3">
    <source>
        <dbReference type="EMBL" id="AOZ08414.1"/>
    </source>
</evidence>
<protein>
    <recommendedName>
        <fullName evidence="5">DUF58 domain-containing protein</fullName>
    </recommendedName>
</protein>
<accession>A0ABM6F9W3</accession>
<keyword evidence="2" id="KW-1133">Transmembrane helix</keyword>
<dbReference type="PANTHER" id="PTHR34351:SF1">
    <property type="entry name" value="SLR1927 PROTEIN"/>
    <property type="match status" value="1"/>
</dbReference>
<dbReference type="RefSeq" id="WP_071039222.1">
    <property type="nucleotide sequence ID" value="NZ_CP017755.1"/>
</dbReference>
<keyword evidence="4" id="KW-1185">Reference proteome</keyword>
<keyword evidence="2" id="KW-0812">Transmembrane</keyword>
<evidence type="ECO:0000256" key="1">
    <source>
        <dbReference type="SAM" id="MobiDB-lite"/>
    </source>
</evidence>
<evidence type="ECO:0000256" key="2">
    <source>
        <dbReference type="SAM" id="Phobius"/>
    </source>
</evidence>
<organism evidence="3 4">
    <name type="scientific">Cupriavidus malaysiensis</name>
    <dbReference type="NCBI Taxonomy" id="367825"/>
    <lineage>
        <taxon>Bacteria</taxon>
        <taxon>Pseudomonadati</taxon>
        <taxon>Pseudomonadota</taxon>
        <taxon>Betaproteobacteria</taxon>
        <taxon>Burkholderiales</taxon>
        <taxon>Burkholderiaceae</taxon>
        <taxon>Cupriavidus</taxon>
    </lineage>
</organism>
<proteinExistence type="predicted"/>
<feature type="region of interest" description="Disordered" evidence="1">
    <location>
        <begin position="212"/>
        <end position="236"/>
    </location>
</feature>
<dbReference type="PANTHER" id="PTHR34351">
    <property type="entry name" value="SLR1927 PROTEIN-RELATED"/>
    <property type="match status" value="1"/>
</dbReference>
<feature type="transmembrane region" description="Helical" evidence="2">
    <location>
        <begin position="81"/>
        <end position="99"/>
    </location>
</feature>
<dbReference type="EMBL" id="CP017755">
    <property type="protein sequence ID" value="AOZ08414.1"/>
    <property type="molecule type" value="Genomic_DNA"/>
</dbReference>
<reference evidence="3 4" key="1">
    <citation type="submission" date="2016-10" db="EMBL/GenBank/DDBJ databases">
        <title>Complete genome sequences of three Cupriavidus strains isolated from various Malaysian environments.</title>
        <authorList>
            <person name="Abdullah A.A.-A."/>
            <person name="Shafie N.A.H."/>
            <person name="Lau N.S."/>
        </authorList>
    </citation>
    <scope>NUCLEOTIDE SEQUENCE [LARGE SCALE GENOMIC DNA]</scope>
    <source>
        <strain evidence="3 4">USMAA1020</strain>
    </source>
</reference>
<gene>
    <name evidence="3" type="ORF">BKK80_20855</name>
</gene>
<name>A0ABM6F9W3_9BURK</name>